<dbReference type="GeneID" id="96610212"/>
<proteinExistence type="predicted"/>
<reference evidence="1 2" key="1">
    <citation type="journal article" date="2015" name="Genome Announc.">
        <title>Complete Genome Sequence of Steroid-Transforming Nocardioides simplex VKM Ac-2033D.</title>
        <authorList>
            <person name="Shtratnikova V.Y."/>
            <person name="Schelkunov M.I."/>
            <person name="Pekov Y.A."/>
            <person name="Fokina V.V."/>
            <person name="Logacheva M.D."/>
            <person name="Sokolov S.L."/>
            <person name="Bragin E.Y."/>
            <person name="Ashapkin V.V."/>
            <person name="Donova M.V."/>
        </authorList>
    </citation>
    <scope>NUCLEOTIDE SEQUENCE [LARGE SCALE GENOMIC DNA]</scope>
    <source>
        <strain evidence="1 2">VKM Ac-2033D</strain>
    </source>
</reference>
<keyword evidence="2" id="KW-1185">Reference proteome</keyword>
<sequence length="136" mass="14643">MPYPAYQGTTYYFDIVIGHAWDHEFAVIDRNDGEPMVFEDGWQASCVLRDNAGAALARLDNAVSSTADGTITLTTGVVALNLPGSFTATLPATTLYRPSGPKPFLWADITLIDPLNGEPYIFARGKGVSYLPTTIG</sequence>
<dbReference type="STRING" id="2045.KR76_15310"/>
<evidence type="ECO:0000313" key="1">
    <source>
        <dbReference type="EMBL" id="AIY17792.1"/>
    </source>
</evidence>
<dbReference type="KEGG" id="psim:KR76_15310"/>
<dbReference type="EMBL" id="CP009896">
    <property type="protein sequence ID" value="AIY17792.1"/>
    <property type="molecule type" value="Genomic_DNA"/>
</dbReference>
<name>A0A0A1DMB9_NOCSI</name>
<organism evidence="1 2">
    <name type="scientific">Nocardioides simplex</name>
    <name type="common">Arthrobacter simplex</name>
    <dbReference type="NCBI Taxonomy" id="2045"/>
    <lineage>
        <taxon>Bacteria</taxon>
        <taxon>Bacillati</taxon>
        <taxon>Actinomycetota</taxon>
        <taxon>Actinomycetes</taxon>
        <taxon>Propionibacteriales</taxon>
        <taxon>Nocardioidaceae</taxon>
        <taxon>Pimelobacter</taxon>
    </lineage>
</organism>
<dbReference type="AlphaFoldDB" id="A0A0A1DMB9"/>
<accession>A0A0A1DMB9</accession>
<evidence type="ECO:0000313" key="2">
    <source>
        <dbReference type="Proteomes" id="UP000030300"/>
    </source>
</evidence>
<protein>
    <submittedName>
        <fullName evidence="1">Uncharacterized protein</fullName>
    </submittedName>
</protein>
<gene>
    <name evidence="1" type="ORF">KR76_15310</name>
</gene>
<dbReference type="RefSeq" id="WP_038679477.1">
    <property type="nucleotide sequence ID" value="NZ_BJMC01000009.1"/>
</dbReference>
<dbReference type="Proteomes" id="UP000030300">
    <property type="component" value="Chromosome"/>
</dbReference>
<dbReference type="HOGENOM" id="CLU_1873282_0_0_11"/>